<dbReference type="SMART" id="SM00515">
    <property type="entry name" value="eIF5C"/>
    <property type="match status" value="1"/>
</dbReference>
<comment type="subcellular location">
    <subcellularLocation>
        <location evidence="1">Cytoplasm</location>
        <location evidence="1">Cytosol</location>
    </subcellularLocation>
</comment>
<dbReference type="SUPFAM" id="SSF51161">
    <property type="entry name" value="Trimeric LpxA-like enzymes"/>
    <property type="match status" value="1"/>
</dbReference>
<evidence type="ECO:0000313" key="10">
    <source>
        <dbReference type="EMBL" id="TPX75512.1"/>
    </source>
</evidence>
<dbReference type="STRING" id="246404.A0A507FH52"/>
<dbReference type="FunFam" id="3.90.550.10:FF:000066">
    <property type="entry name" value="Translation initiation factor eIF-2B subunit epsilon"/>
    <property type="match status" value="1"/>
</dbReference>
<keyword evidence="3" id="KW-0963">Cytoplasm</keyword>
<dbReference type="GO" id="GO:0005085">
    <property type="term" value="F:guanyl-nucleotide exchange factor activity"/>
    <property type="evidence" value="ECO:0007669"/>
    <property type="project" value="InterPro"/>
</dbReference>
<feature type="domain" description="W2" evidence="9">
    <location>
        <begin position="511"/>
        <end position="666"/>
    </location>
</feature>
<dbReference type="InterPro" id="IPR005835">
    <property type="entry name" value="NTP_transferase_dom"/>
</dbReference>
<evidence type="ECO:0000256" key="7">
    <source>
        <dbReference type="ARBA" id="ARBA00044345"/>
    </source>
</evidence>
<dbReference type="GO" id="GO:0031369">
    <property type="term" value="F:translation initiation factor binding"/>
    <property type="evidence" value="ECO:0007669"/>
    <property type="project" value="InterPro"/>
</dbReference>
<reference evidence="10 11" key="1">
    <citation type="journal article" date="2019" name="Sci. Rep.">
        <title>Comparative genomics of chytrid fungi reveal insights into the obligate biotrophic and pathogenic lifestyle of Synchytrium endobioticum.</title>
        <authorList>
            <person name="van de Vossenberg B.T.L.H."/>
            <person name="Warris S."/>
            <person name="Nguyen H.D.T."/>
            <person name="van Gent-Pelzer M.P.E."/>
            <person name="Joly D.L."/>
            <person name="van de Geest H.C."/>
            <person name="Bonants P.J.M."/>
            <person name="Smith D.S."/>
            <person name="Levesque C.A."/>
            <person name="van der Lee T.A.J."/>
        </authorList>
    </citation>
    <scope>NUCLEOTIDE SEQUENCE [LARGE SCALE GENOMIC DNA]</scope>
    <source>
        <strain evidence="10 11">CBS 675.73</strain>
    </source>
</reference>
<dbReference type="AlphaFoldDB" id="A0A507FH52"/>
<dbReference type="CDD" id="cd04197">
    <property type="entry name" value="eIF-2B_epsilon_N"/>
    <property type="match status" value="1"/>
</dbReference>
<sequence>MASRSKEKEKMQVEEVLAAVVVADSFNKRFMPLTGSKPRCLLPLANVPLIEYTLEFLATANVEEVFVVCCAHSDQIISYIKSSRWANSTLPKVVTVVSQQLNSTGDALRDLDAKQLLKSDFILVSGDVVSNMDLGKALGEHRARRLVDKNAIMTMVVKTASPTHRTRSKGEEGIYVLDAATHECVQYRSLFPKKQKLKLDLEFFNSHSELQVRNDLIDCQIDICSVDVPALFTENFDYQEIRKHFVRGILESDILGKQIHCHIISDTYAARVRSTQMYDSISKDVMARWTYPMVPDTNIQGSALSTYKYFNPYIYKENNVILSFTTKLVRHVVVGAETEIGEKSVVSNSIIGRNCKIGKNVRINGSYIWDNVEIGDNCVIERSILANDVKVKAGVTIEKGSILSFGVKVGPNFKVQEFSRLILENTSTRRSSFDSNSDIDDQVSAPAYSPLDVGAEGAGYVWQDDDSDAEDTEEDARPILEVCAMARDITLHDMDDGIDEETDDEDDMSNVDPLEKSRGELISTIERAFEENHTIDNVALELNTVKFAENLEFHDIRFTAVLTILNLVSNAATLTTTMTRWGQLLQRFVTDEEEQLDLLEILEAHCAEVETHAKLYGKILQCFYEMDICDEEVILQWSKQTTTSIHASAKAFITWLEEAEEESESDSD</sequence>
<dbReference type="PROSITE" id="PS51363">
    <property type="entry name" value="W2"/>
    <property type="match status" value="1"/>
</dbReference>
<dbReference type="InterPro" id="IPR011004">
    <property type="entry name" value="Trimer_LpxA-like_sf"/>
</dbReference>
<dbReference type="OrthoDB" id="424572at2759"/>
<dbReference type="Proteomes" id="UP000320333">
    <property type="component" value="Unassembled WGS sequence"/>
</dbReference>
<dbReference type="InterPro" id="IPR035543">
    <property type="entry name" value="eIF-2B_epsilon_N"/>
</dbReference>
<dbReference type="InterPro" id="IPR003307">
    <property type="entry name" value="W2_domain"/>
</dbReference>
<dbReference type="Pfam" id="PF02020">
    <property type="entry name" value="W2"/>
    <property type="match status" value="1"/>
</dbReference>
<comment type="similarity">
    <text evidence="2">Belongs to the eIF-2B gamma/epsilon subunits family.</text>
</comment>
<evidence type="ECO:0000313" key="11">
    <source>
        <dbReference type="Proteomes" id="UP000320333"/>
    </source>
</evidence>
<dbReference type="InterPro" id="IPR051956">
    <property type="entry name" value="eIF2B_epsilon"/>
</dbReference>
<evidence type="ECO:0000256" key="1">
    <source>
        <dbReference type="ARBA" id="ARBA00004514"/>
    </source>
</evidence>
<evidence type="ECO:0000256" key="3">
    <source>
        <dbReference type="ARBA" id="ARBA00022490"/>
    </source>
</evidence>
<dbReference type="InterPro" id="IPR056764">
    <property type="entry name" value="LbH_EIF2B3/5"/>
</dbReference>
<dbReference type="InterPro" id="IPR044123">
    <property type="entry name" value="W2_eIF2B_epsilon"/>
</dbReference>
<comment type="caution">
    <text evidence="10">The sequence shown here is derived from an EMBL/GenBank/DDBJ whole genome shotgun (WGS) entry which is preliminary data.</text>
</comment>
<dbReference type="GO" id="GO:0005851">
    <property type="term" value="C:eukaryotic translation initiation factor 2B complex"/>
    <property type="evidence" value="ECO:0007669"/>
    <property type="project" value="TreeGrafter"/>
</dbReference>
<dbReference type="CDD" id="cd05787">
    <property type="entry name" value="LbH_eIF2B_epsilon"/>
    <property type="match status" value="1"/>
</dbReference>
<dbReference type="Pfam" id="PF25084">
    <property type="entry name" value="LbH_EIF2B"/>
    <property type="match status" value="1"/>
</dbReference>
<evidence type="ECO:0000256" key="4">
    <source>
        <dbReference type="ARBA" id="ARBA00022540"/>
    </source>
</evidence>
<dbReference type="CDD" id="cd11558">
    <property type="entry name" value="W2_eIF2B_epsilon"/>
    <property type="match status" value="1"/>
</dbReference>
<name>A0A507FH52_9FUNG</name>
<keyword evidence="4" id="KW-0396">Initiation factor</keyword>
<dbReference type="InterPro" id="IPR029044">
    <property type="entry name" value="Nucleotide-diphossugar_trans"/>
</dbReference>
<dbReference type="PANTHER" id="PTHR45887:SF1">
    <property type="entry name" value="TRANSLATION INITIATION FACTOR EIF-2B SUBUNIT EPSILON"/>
    <property type="match status" value="1"/>
</dbReference>
<dbReference type="EMBL" id="QEAP01000078">
    <property type="protein sequence ID" value="TPX75512.1"/>
    <property type="molecule type" value="Genomic_DNA"/>
</dbReference>
<dbReference type="Gene3D" id="3.90.550.10">
    <property type="entry name" value="Spore Coat Polysaccharide Biosynthesis Protein SpsA, Chain A"/>
    <property type="match status" value="1"/>
</dbReference>
<dbReference type="Gene3D" id="2.160.10.10">
    <property type="entry name" value="Hexapeptide repeat proteins"/>
    <property type="match status" value="2"/>
</dbReference>
<evidence type="ECO:0000256" key="8">
    <source>
        <dbReference type="ARBA" id="ARBA00046432"/>
    </source>
</evidence>
<evidence type="ECO:0000256" key="5">
    <source>
        <dbReference type="ARBA" id="ARBA00022917"/>
    </source>
</evidence>
<accession>A0A507FH52</accession>
<gene>
    <name evidence="10" type="ORF">CcCBS67573_g03213</name>
</gene>
<keyword evidence="11" id="KW-1185">Reference proteome</keyword>
<dbReference type="Pfam" id="PF00483">
    <property type="entry name" value="NTP_transferase"/>
    <property type="match status" value="1"/>
</dbReference>
<proteinExistence type="inferred from homology"/>
<dbReference type="SUPFAM" id="SSF48371">
    <property type="entry name" value="ARM repeat"/>
    <property type="match status" value="1"/>
</dbReference>
<organism evidence="10 11">
    <name type="scientific">Chytriomyces confervae</name>
    <dbReference type="NCBI Taxonomy" id="246404"/>
    <lineage>
        <taxon>Eukaryota</taxon>
        <taxon>Fungi</taxon>
        <taxon>Fungi incertae sedis</taxon>
        <taxon>Chytridiomycota</taxon>
        <taxon>Chytridiomycota incertae sedis</taxon>
        <taxon>Chytridiomycetes</taxon>
        <taxon>Chytridiales</taxon>
        <taxon>Chytriomycetaceae</taxon>
        <taxon>Chytriomyces</taxon>
    </lineage>
</organism>
<dbReference type="PANTHER" id="PTHR45887">
    <property type="entry name" value="TRANSLATION INITIATION FACTOR EIF-2B SUBUNIT EPSILON"/>
    <property type="match status" value="1"/>
</dbReference>
<dbReference type="InterPro" id="IPR016024">
    <property type="entry name" value="ARM-type_fold"/>
</dbReference>
<dbReference type="Gene3D" id="1.25.40.180">
    <property type="match status" value="1"/>
</dbReference>
<evidence type="ECO:0000259" key="9">
    <source>
        <dbReference type="PROSITE" id="PS51363"/>
    </source>
</evidence>
<comment type="subunit">
    <text evidence="8">Component of the translation initiation factor 2B (eIF2B) complex which is a heterodecamer of two sets of five different subunits: alpha, beta, gamma, delta and epsilon. Subunits alpha, beta and delta comprise a regulatory subcomplex and subunits epsilon and gamma comprise a catalytic subcomplex. Within the complex, the hexameric regulatory complex resides at the center, with the two heterodimeric catalytic subcomplexes bound on opposite sides.</text>
</comment>
<dbReference type="GO" id="GO:0005829">
    <property type="term" value="C:cytosol"/>
    <property type="evidence" value="ECO:0007669"/>
    <property type="project" value="UniProtKB-SubCell"/>
</dbReference>
<keyword evidence="5" id="KW-0648">Protein biosynthesis</keyword>
<evidence type="ECO:0000256" key="6">
    <source>
        <dbReference type="ARBA" id="ARBA00044144"/>
    </source>
</evidence>
<evidence type="ECO:0000256" key="2">
    <source>
        <dbReference type="ARBA" id="ARBA00007878"/>
    </source>
</evidence>
<dbReference type="GO" id="GO:0003743">
    <property type="term" value="F:translation initiation factor activity"/>
    <property type="evidence" value="ECO:0007669"/>
    <property type="project" value="UniProtKB-KW"/>
</dbReference>
<dbReference type="SUPFAM" id="SSF53448">
    <property type="entry name" value="Nucleotide-diphospho-sugar transferases"/>
    <property type="match status" value="1"/>
</dbReference>
<protein>
    <recommendedName>
        <fullName evidence="6">Translation initiation factor eIF2B subunit epsilon</fullName>
    </recommendedName>
    <alternativeName>
        <fullName evidence="7">eIF2B GDP-GTP exchange factor subunit epsilon</fullName>
    </alternativeName>
</protein>